<evidence type="ECO:0000313" key="7">
    <source>
        <dbReference type="EMBL" id="AJK49377.1"/>
    </source>
</evidence>
<dbReference type="PANTHER" id="PTHR43133">
    <property type="entry name" value="RNA POLYMERASE ECF-TYPE SIGMA FACTO"/>
    <property type="match status" value="1"/>
</dbReference>
<dbReference type="KEGG" id="bpla:bpln_2g13880"/>
<dbReference type="Gene3D" id="1.10.1740.10">
    <property type="match status" value="1"/>
</dbReference>
<comment type="similarity">
    <text evidence="1">Belongs to the sigma-70 factor family. ECF subfamily.</text>
</comment>
<dbReference type="Pfam" id="PF08281">
    <property type="entry name" value="Sigma70_r4_2"/>
    <property type="match status" value="1"/>
</dbReference>
<keyword evidence="8" id="KW-1185">Reference proteome</keyword>
<dbReference type="NCBIfam" id="TIGR02937">
    <property type="entry name" value="sigma70-ECF"/>
    <property type="match status" value="1"/>
</dbReference>
<dbReference type="RefSeq" id="WP_042627839.1">
    <property type="nucleotide sequence ID" value="NZ_BSTO01000001.1"/>
</dbReference>
<dbReference type="PANTHER" id="PTHR43133:SF63">
    <property type="entry name" value="RNA POLYMERASE SIGMA FACTOR FECI-RELATED"/>
    <property type="match status" value="1"/>
</dbReference>
<evidence type="ECO:0000259" key="5">
    <source>
        <dbReference type="Pfam" id="PF04542"/>
    </source>
</evidence>
<dbReference type="InterPro" id="IPR013249">
    <property type="entry name" value="RNA_pol_sigma70_r4_t2"/>
</dbReference>
<dbReference type="NCBIfam" id="NF008889">
    <property type="entry name" value="PRK11924.1-1"/>
    <property type="match status" value="1"/>
</dbReference>
<dbReference type="OrthoDB" id="8654550at2"/>
<accession>A0A0B6RVN5</accession>
<feature type="domain" description="RNA polymerase sigma factor 70 region 4 type 2" evidence="6">
    <location>
        <begin position="111"/>
        <end position="163"/>
    </location>
</feature>
<dbReference type="HOGENOM" id="CLU_047691_12_1_4"/>
<dbReference type="NCBIfam" id="NF009180">
    <property type="entry name" value="PRK12528.1"/>
    <property type="match status" value="1"/>
</dbReference>
<gene>
    <name evidence="7" type="ORF">BGL_2c13100</name>
</gene>
<dbReference type="CDD" id="cd06171">
    <property type="entry name" value="Sigma70_r4"/>
    <property type="match status" value="1"/>
</dbReference>
<sequence>MSANPLLQHREIDALYSGHHAWLQRWLCRRLGCAHRAADLAHDTFMRLLAREEPIGADEPRAFLTTVAQRVLYNHWRRERIEQAYLDALAAQPEPYAPSPETRALLLETLVEIDRLLDGLPVAARRAFLLSQLDGLSQAEIAAELGVSLSTVKRHLTRAAARCFFAMAL</sequence>
<dbReference type="InterPro" id="IPR013325">
    <property type="entry name" value="RNA_pol_sigma_r2"/>
</dbReference>
<dbReference type="InterPro" id="IPR007627">
    <property type="entry name" value="RNA_pol_sigma70_r2"/>
</dbReference>
<protein>
    <submittedName>
        <fullName evidence="7">Sigma-24 (FecI-like) protein</fullName>
    </submittedName>
</protein>
<reference evidence="8" key="1">
    <citation type="submission" date="2011-03" db="EMBL/GenBank/DDBJ databases">
        <authorList>
            <person name="Voget S."/>
            <person name="Streit W.R."/>
            <person name="Jaeger K.E."/>
            <person name="Daniel R."/>
        </authorList>
    </citation>
    <scope>NUCLEOTIDE SEQUENCE [LARGE SCALE GENOMIC DNA]</scope>
    <source>
        <strain evidence="8">PG1</strain>
    </source>
</reference>
<dbReference type="Gene3D" id="1.10.10.10">
    <property type="entry name" value="Winged helix-like DNA-binding domain superfamily/Winged helix DNA-binding domain"/>
    <property type="match status" value="1"/>
</dbReference>
<dbReference type="Proteomes" id="UP000031838">
    <property type="component" value="Chromosome 2"/>
</dbReference>
<keyword evidence="2" id="KW-0805">Transcription regulation</keyword>
<evidence type="ECO:0000259" key="6">
    <source>
        <dbReference type="Pfam" id="PF08281"/>
    </source>
</evidence>
<evidence type="ECO:0000256" key="4">
    <source>
        <dbReference type="ARBA" id="ARBA00023163"/>
    </source>
</evidence>
<name>A0A0B6RVN5_BURPL</name>
<proteinExistence type="inferred from homology"/>
<dbReference type="AlphaFoldDB" id="A0A0B6RVN5"/>
<dbReference type="EMBL" id="CP002581">
    <property type="protein sequence ID" value="AJK49377.1"/>
    <property type="molecule type" value="Genomic_DNA"/>
</dbReference>
<dbReference type="Pfam" id="PF04542">
    <property type="entry name" value="Sigma70_r2"/>
    <property type="match status" value="1"/>
</dbReference>
<dbReference type="SUPFAM" id="SSF88659">
    <property type="entry name" value="Sigma3 and sigma4 domains of RNA polymerase sigma factors"/>
    <property type="match status" value="1"/>
</dbReference>
<dbReference type="GO" id="GO:0006352">
    <property type="term" value="P:DNA-templated transcription initiation"/>
    <property type="evidence" value="ECO:0007669"/>
    <property type="project" value="InterPro"/>
</dbReference>
<evidence type="ECO:0000256" key="1">
    <source>
        <dbReference type="ARBA" id="ARBA00010641"/>
    </source>
</evidence>
<dbReference type="GO" id="GO:0003677">
    <property type="term" value="F:DNA binding"/>
    <property type="evidence" value="ECO:0007669"/>
    <property type="project" value="InterPro"/>
</dbReference>
<feature type="domain" description="RNA polymerase sigma-70 region 2" evidence="5">
    <location>
        <begin position="15"/>
        <end position="80"/>
    </location>
</feature>
<evidence type="ECO:0000256" key="2">
    <source>
        <dbReference type="ARBA" id="ARBA00023015"/>
    </source>
</evidence>
<dbReference type="InterPro" id="IPR013324">
    <property type="entry name" value="RNA_pol_sigma_r3/r4-like"/>
</dbReference>
<dbReference type="InterPro" id="IPR014284">
    <property type="entry name" value="RNA_pol_sigma-70_dom"/>
</dbReference>
<organism evidence="7 8">
    <name type="scientific">Burkholderia plantarii</name>
    <dbReference type="NCBI Taxonomy" id="41899"/>
    <lineage>
        <taxon>Bacteria</taxon>
        <taxon>Pseudomonadati</taxon>
        <taxon>Pseudomonadota</taxon>
        <taxon>Betaproteobacteria</taxon>
        <taxon>Burkholderiales</taxon>
        <taxon>Burkholderiaceae</taxon>
        <taxon>Burkholderia</taxon>
    </lineage>
</organism>
<dbReference type="KEGG" id="bgp:BGL_2c13100"/>
<evidence type="ECO:0000256" key="3">
    <source>
        <dbReference type="ARBA" id="ARBA00023082"/>
    </source>
</evidence>
<keyword evidence="4" id="KW-0804">Transcription</keyword>
<dbReference type="InterPro" id="IPR036388">
    <property type="entry name" value="WH-like_DNA-bd_sf"/>
</dbReference>
<evidence type="ECO:0000313" key="8">
    <source>
        <dbReference type="Proteomes" id="UP000031838"/>
    </source>
</evidence>
<dbReference type="SUPFAM" id="SSF88946">
    <property type="entry name" value="Sigma2 domain of RNA polymerase sigma factors"/>
    <property type="match status" value="1"/>
</dbReference>
<reference evidence="7 8" key="2">
    <citation type="journal article" date="2016" name="Appl. Microbiol. Biotechnol.">
        <title>Mutations improving production and secretion of extracellular lipase by Burkholderia glumae PG1.</title>
        <authorList>
            <person name="Knapp A."/>
            <person name="Voget S."/>
            <person name="Gao R."/>
            <person name="Zaburannyi N."/>
            <person name="Krysciak D."/>
            <person name="Breuer M."/>
            <person name="Hauer B."/>
            <person name="Streit W.R."/>
            <person name="Muller R."/>
            <person name="Daniel R."/>
            <person name="Jaeger K.E."/>
        </authorList>
    </citation>
    <scope>NUCLEOTIDE SEQUENCE [LARGE SCALE GENOMIC DNA]</scope>
    <source>
        <strain evidence="7 8">PG1</strain>
    </source>
</reference>
<dbReference type="GO" id="GO:0016987">
    <property type="term" value="F:sigma factor activity"/>
    <property type="evidence" value="ECO:0007669"/>
    <property type="project" value="UniProtKB-KW"/>
</dbReference>
<dbReference type="InterPro" id="IPR039425">
    <property type="entry name" value="RNA_pol_sigma-70-like"/>
</dbReference>
<keyword evidence="3" id="KW-0731">Sigma factor</keyword>